<gene>
    <name evidence="2" type="ORF">SLNSH_10360</name>
</gene>
<dbReference type="EMBL" id="PVZS01000009">
    <property type="protein sequence ID" value="PSC05205.1"/>
    <property type="molecule type" value="Genomic_DNA"/>
</dbReference>
<accession>A0A2T1HU73</accession>
<keyword evidence="1" id="KW-0812">Transmembrane</keyword>
<feature type="transmembrane region" description="Helical" evidence="1">
    <location>
        <begin position="45"/>
        <end position="62"/>
    </location>
</feature>
<keyword evidence="3" id="KW-1185">Reference proteome</keyword>
<evidence type="ECO:0000313" key="3">
    <source>
        <dbReference type="Proteomes" id="UP000239772"/>
    </source>
</evidence>
<dbReference type="Proteomes" id="UP000239772">
    <property type="component" value="Unassembled WGS sequence"/>
</dbReference>
<organism evidence="2 3">
    <name type="scientific">Alsobacter soli</name>
    <dbReference type="NCBI Taxonomy" id="2109933"/>
    <lineage>
        <taxon>Bacteria</taxon>
        <taxon>Pseudomonadati</taxon>
        <taxon>Pseudomonadota</taxon>
        <taxon>Alphaproteobacteria</taxon>
        <taxon>Hyphomicrobiales</taxon>
        <taxon>Alsobacteraceae</taxon>
        <taxon>Alsobacter</taxon>
    </lineage>
</organism>
<dbReference type="RefSeq" id="WP_106336734.1">
    <property type="nucleotide sequence ID" value="NZ_PVZS01000009.1"/>
</dbReference>
<proteinExistence type="predicted"/>
<name>A0A2T1HU73_9HYPH</name>
<dbReference type="AlphaFoldDB" id="A0A2T1HU73"/>
<protein>
    <submittedName>
        <fullName evidence="2">Uncharacterized protein</fullName>
    </submittedName>
</protein>
<evidence type="ECO:0000313" key="2">
    <source>
        <dbReference type="EMBL" id="PSC05205.1"/>
    </source>
</evidence>
<sequence>MIRLLISDRSGTRVGQLPRWAVGLGLAALAGLGLLIAVIGFSLVLLLAPVVLAAGAIARWPLRKVFREMEAAQASAASAFDRRPPPPRDVIEGEYRVIEEPRAGPR</sequence>
<comment type="caution">
    <text evidence="2">The sequence shown here is derived from an EMBL/GenBank/DDBJ whole genome shotgun (WGS) entry which is preliminary data.</text>
</comment>
<feature type="transmembrane region" description="Helical" evidence="1">
    <location>
        <begin position="20"/>
        <end position="39"/>
    </location>
</feature>
<evidence type="ECO:0000256" key="1">
    <source>
        <dbReference type="SAM" id="Phobius"/>
    </source>
</evidence>
<reference evidence="3" key="1">
    <citation type="submission" date="2018-03" db="EMBL/GenBank/DDBJ databases">
        <authorList>
            <person name="Sun L."/>
            <person name="Liu H."/>
            <person name="Chen W."/>
            <person name="Huang K."/>
            <person name="Liu W."/>
            <person name="Gao X."/>
        </authorList>
    </citation>
    <scope>NUCLEOTIDE SEQUENCE [LARGE SCALE GENOMIC DNA]</scope>
    <source>
        <strain evidence="3">SH9</strain>
    </source>
</reference>
<keyword evidence="1" id="KW-0472">Membrane</keyword>
<keyword evidence="1" id="KW-1133">Transmembrane helix</keyword>